<dbReference type="OrthoDB" id="6430905at2759"/>
<feature type="region of interest" description="Disordered" evidence="1">
    <location>
        <begin position="47"/>
        <end position="72"/>
    </location>
</feature>
<gene>
    <name evidence="2" type="ORF">TNCT_331781</name>
</gene>
<evidence type="ECO:0000313" key="3">
    <source>
        <dbReference type="Proteomes" id="UP000887116"/>
    </source>
</evidence>
<comment type="caution">
    <text evidence="2">The sequence shown here is derived from an EMBL/GenBank/DDBJ whole genome shotgun (WGS) entry which is preliminary data.</text>
</comment>
<protein>
    <submittedName>
        <fullName evidence="2">Uncharacterized protein</fullName>
    </submittedName>
</protein>
<dbReference type="AlphaFoldDB" id="A0A8X6FXF5"/>
<sequence>MTIWNLLQITKYKKKFRILLYVCLQYRIRVNPSCHLKQDVSYVYNDSDSNSDNKSINEESPPPSHQASKSPSETCCEINGTICAAVLPKDIRADVTFDAIWLTRGHSSQTDIGCVIDLLTGFVRDFEIMSKLCIECEHGKLYLGETSAEFHV</sequence>
<evidence type="ECO:0000256" key="1">
    <source>
        <dbReference type="SAM" id="MobiDB-lite"/>
    </source>
</evidence>
<organism evidence="2 3">
    <name type="scientific">Trichonephila clavata</name>
    <name type="common">Joro spider</name>
    <name type="synonym">Nephila clavata</name>
    <dbReference type="NCBI Taxonomy" id="2740835"/>
    <lineage>
        <taxon>Eukaryota</taxon>
        <taxon>Metazoa</taxon>
        <taxon>Ecdysozoa</taxon>
        <taxon>Arthropoda</taxon>
        <taxon>Chelicerata</taxon>
        <taxon>Arachnida</taxon>
        <taxon>Araneae</taxon>
        <taxon>Araneomorphae</taxon>
        <taxon>Entelegynae</taxon>
        <taxon>Araneoidea</taxon>
        <taxon>Nephilidae</taxon>
        <taxon>Trichonephila</taxon>
    </lineage>
</organism>
<reference evidence="2" key="1">
    <citation type="submission" date="2020-07" db="EMBL/GenBank/DDBJ databases">
        <title>Multicomponent nature underlies the extraordinary mechanical properties of spider dragline silk.</title>
        <authorList>
            <person name="Kono N."/>
            <person name="Nakamura H."/>
            <person name="Mori M."/>
            <person name="Yoshida Y."/>
            <person name="Ohtoshi R."/>
            <person name="Malay A.D."/>
            <person name="Moran D.A.P."/>
            <person name="Tomita M."/>
            <person name="Numata K."/>
            <person name="Arakawa K."/>
        </authorList>
    </citation>
    <scope>NUCLEOTIDE SEQUENCE</scope>
</reference>
<accession>A0A8X6FXF5</accession>
<dbReference type="Proteomes" id="UP000887116">
    <property type="component" value="Unassembled WGS sequence"/>
</dbReference>
<name>A0A8X6FXF5_TRICU</name>
<proteinExistence type="predicted"/>
<keyword evidence="3" id="KW-1185">Reference proteome</keyword>
<evidence type="ECO:0000313" key="2">
    <source>
        <dbReference type="EMBL" id="GFQ90582.1"/>
    </source>
</evidence>
<dbReference type="EMBL" id="BMAO01013715">
    <property type="protein sequence ID" value="GFQ90582.1"/>
    <property type="molecule type" value="Genomic_DNA"/>
</dbReference>